<dbReference type="UniPathway" id="UPA00281"/>
<name>S6AJZ0_METRE</name>
<dbReference type="PATRIC" id="fig|1245471.3.peg.5461"/>
<keyword evidence="6 8" id="KW-0560">Oxidoreductase</keyword>
<evidence type="ECO:0000313" key="9">
    <source>
        <dbReference type="Proteomes" id="UP000015503"/>
    </source>
</evidence>
<dbReference type="InterPro" id="IPR036291">
    <property type="entry name" value="NAD(P)-bd_dom_sf"/>
</dbReference>
<dbReference type="GO" id="GO:0008831">
    <property type="term" value="F:dTDP-4-dehydrorhamnose reductase activity"/>
    <property type="evidence" value="ECO:0007669"/>
    <property type="project" value="UniProtKB-EC"/>
</dbReference>
<feature type="domain" description="RmlD-like substrate binding" evidence="7">
    <location>
        <begin position="1"/>
        <end position="286"/>
    </location>
</feature>
<dbReference type="PANTHER" id="PTHR10491:SF4">
    <property type="entry name" value="METHIONINE ADENOSYLTRANSFERASE 2 SUBUNIT BETA"/>
    <property type="match status" value="1"/>
</dbReference>
<dbReference type="Pfam" id="PF04321">
    <property type="entry name" value="RmlD_sub_bind"/>
    <property type="match status" value="1"/>
</dbReference>
<dbReference type="GO" id="GO:0009243">
    <property type="term" value="P:O antigen biosynthetic process"/>
    <property type="evidence" value="ECO:0007669"/>
    <property type="project" value="UniProtKB-UniPathway"/>
</dbReference>
<dbReference type="eggNOG" id="COG1091">
    <property type="taxonomic scope" value="Bacteria"/>
</dbReference>
<dbReference type="RefSeq" id="WP_016495241.1">
    <property type="nucleotide sequence ID" value="NC_021499.1"/>
</dbReference>
<dbReference type="EMBL" id="AP013068">
    <property type="protein sequence ID" value="BAN51117.1"/>
    <property type="molecule type" value="Genomic_DNA"/>
</dbReference>
<dbReference type="Gene3D" id="3.40.50.720">
    <property type="entry name" value="NAD(P)-binding Rossmann-like Domain"/>
    <property type="match status" value="1"/>
</dbReference>
<dbReference type="Gene3D" id="3.90.25.10">
    <property type="entry name" value="UDP-galactose 4-epimerase, domain 1"/>
    <property type="match status" value="1"/>
</dbReference>
<proteinExistence type="inferred from homology"/>
<dbReference type="InterPro" id="IPR029903">
    <property type="entry name" value="RmlD-like-bd"/>
</dbReference>
<evidence type="ECO:0000256" key="6">
    <source>
        <dbReference type="RuleBase" id="RU364082"/>
    </source>
</evidence>
<gene>
    <name evidence="8" type="primary">rmlD</name>
    <name evidence="8" type="ORF">PCA10_53850</name>
</gene>
<dbReference type="OrthoDB" id="9803892at2"/>
<comment type="cofactor">
    <cofactor evidence="6">
        <name>Mg(2+)</name>
        <dbReference type="ChEBI" id="CHEBI:18420"/>
    </cofactor>
    <text evidence="6">Binds 1 Mg(2+) ion per monomer.</text>
</comment>
<evidence type="ECO:0000256" key="3">
    <source>
        <dbReference type="ARBA" id="ARBA00012929"/>
    </source>
</evidence>
<dbReference type="SUPFAM" id="SSF51735">
    <property type="entry name" value="NAD(P)-binding Rossmann-fold domains"/>
    <property type="match status" value="1"/>
</dbReference>
<comment type="pathway">
    <text evidence="1 6">Carbohydrate biosynthesis; dTDP-L-rhamnose biosynthesis.</text>
</comment>
<comment type="similarity">
    <text evidence="2 6">Belongs to the dTDP-4-dehydrorhamnose reductase family.</text>
</comment>
<accession>S6AJZ0</accession>
<protein>
    <recommendedName>
        <fullName evidence="4 6">dTDP-4-dehydrorhamnose reductase</fullName>
        <ecNumber evidence="3 6">1.1.1.133</ecNumber>
    </recommendedName>
</protein>
<dbReference type="PANTHER" id="PTHR10491">
    <property type="entry name" value="DTDP-4-DEHYDRORHAMNOSE REDUCTASE"/>
    <property type="match status" value="1"/>
</dbReference>
<dbReference type="HOGENOM" id="CLU_045518_1_2_6"/>
<dbReference type="KEGG" id="pre:PCA10_53850"/>
<comment type="function">
    <text evidence="6">Catalyzes the reduction of dTDP-6-deoxy-L-lyxo-4-hexulose to yield dTDP-L-rhamnose.</text>
</comment>
<evidence type="ECO:0000256" key="1">
    <source>
        <dbReference type="ARBA" id="ARBA00004781"/>
    </source>
</evidence>
<dbReference type="Proteomes" id="UP000015503">
    <property type="component" value="Chromosome"/>
</dbReference>
<evidence type="ECO:0000256" key="2">
    <source>
        <dbReference type="ARBA" id="ARBA00010944"/>
    </source>
</evidence>
<comment type="catalytic activity">
    <reaction evidence="5 6">
        <text>dTDP-beta-L-rhamnose + NADP(+) = dTDP-4-dehydro-beta-L-rhamnose + NADPH + H(+)</text>
        <dbReference type="Rhea" id="RHEA:21796"/>
        <dbReference type="ChEBI" id="CHEBI:15378"/>
        <dbReference type="ChEBI" id="CHEBI:57510"/>
        <dbReference type="ChEBI" id="CHEBI:57783"/>
        <dbReference type="ChEBI" id="CHEBI:58349"/>
        <dbReference type="ChEBI" id="CHEBI:62830"/>
        <dbReference type="EC" id="1.1.1.133"/>
    </reaction>
</comment>
<dbReference type="CDD" id="cd05254">
    <property type="entry name" value="dTDP_HR_like_SDR_e"/>
    <property type="match status" value="1"/>
</dbReference>
<dbReference type="InterPro" id="IPR005913">
    <property type="entry name" value="dTDP_dehydrorham_reduct"/>
</dbReference>
<evidence type="ECO:0000259" key="7">
    <source>
        <dbReference type="Pfam" id="PF04321"/>
    </source>
</evidence>
<keyword evidence="9" id="KW-1185">Reference proteome</keyword>
<dbReference type="UniPathway" id="UPA00124"/>
<dbReference type="AlphaFoldDB" id="S6AJZ0"/>
<evidence type="ECO:0000313" key="8">
    <source>
        <dbReference type="EMBL" id="BAN51117.1"/>
    </source>
</evidence>
<dbReference type="EC" id="1.1.1.133" evidence="3 6"/>
<dbReference type="STRING" id="1245471.PCA10_53850"/>
<evidence type="ECO:0000256" key="4">
    <source>
        <dbReference type="ARBA" id="ARBA00017099"/>
    </source>
</evidence>
<dbReference type="NCBIfam" id="TIGR01214">
    <property type="entry name" value="rmlD"/>
    <property type="match status" value="1"/>
</dbReference>
<organism evidence="8 9">
    <name type="scientific">Metapseudomonas resinovorans NBRC 106553</name>
    <dbReference type="NCBI Taxonomy" id="1245471"/>
    <lineage>
        <taxon>Bacteria</taxon>
        <taxon>Pseudomonadati</taxon>
        <taxon>Pseudomonadota</taxon>
        <taxon>Gammaproteobacteria</taxon>
        <taxon>Pseudomonadales</taxon>
        <taxon>Pseudomonadaceae</taxon>
        <taxon>Metapseudomonas</taxon>
    </lineage>
</organism>
<sequence length="288" mass="31506">MKVLITGSNGQVARELQLALAGKAEVLALGREQLDLNDPELIRQRVRAESPDLLINAAAYTAVDQAENEPAAAFAINATASGVLAEEAATLGVPLFHYSTDYVFDGSKVGAYSETDATNPLGVYGQSKLAGEQAIQAVGGQHLILRTSWVYSRVGRNFLLTMQRLLQERDELRVVDDQIGAPTWAGSIAQATVQLLDRWQAGNRHWGVYHLTNQGETSWFGFASAIAEQLEAEGKACARLQPIPSSEYPTPARRPLNSRLDGRKLAKDWQLSLPDWRSALAECLRQPR</sequence>
<evidence type="ECO:0000256" key="5">
    <source>
        <dbReference type="ARBA" id="ARBA00048200"/>
    </source>
</evidence>
<dbReference type="GO" id="GO:0019305">
    <property type="term" value="P:dTDP-rhamnose biosynthetic process"/>
    <property type="evidence" value="ECO:0007669"/>
    <property type="project" value="UniProtKB-UniPathway"/>
</dbReference>
<keyword evidence="6" id="KW-0521">NADP</keyword>
<dbReference type="GO" id="GO:0005829">
    <property type="term" value="C:cytosol"/>
    <property type="evidence" value="ECO:0007669"/>
    <property type="project" value="TreeGrafter"/>
</dbReference>
<reference evidence="8 9" key="1">
    <citation type="journal article" date="2013" name="Genome Announc.">
        <title>Complete Genome Sequence of the Carbazole Degrader Pseudomonas resinovorans Strain CA10 (NBRC 106553).</title>
        <authorList>
            <person name="Shintani M."/>
            <person name="Hosoyama A."/>
            <person name="Ohji S."/>
            <person name="Tsuchikane K."/>
            <person name="Takarada H."/>
            <person name="Yamazoe A."/>
            <person name="Fujita N."/>
            <person name="Nojiri H."/>
        </authorList>
    </citation>
    <scope>NUCLEOTIDE SEQUENCE [LARGE SCALE GENOMIC DNA]</scope>
    <source>
        <strain evidence="8 9">NBRC 106553</strain>
    </source>
</reference>